<evidence type="ECO:0000313" key="2">
    <source>
        <dbReference type="EMBL" id="KAG7125643.1"/>
    </source>
</evidence>
<dbReference type="Proteomes" id="UP000689129">
    <property type="component" value="Unassembled WGS sequence"/>
</dbReference>
<evidence type="ECO:0000313" key="3">
    <source>
        <dbReference type="Proteomes" id="UP000689129"/>
    </source>
</evidence>
<dbReference type="EMBL" id="JAEMWZ010000310">
    <property type="protein sequence ID" value="KAG7125643.1"/>
    <property type="molecule type" value="Genomic_DNA"/>
</dbReference>
<organism evidence="2 3">
    <name type="scientific">Verticillium longisporum</name>
    <name type="common">Verticillium dahliae var. longisporum</name>
    <dbReference type="NCBI Taxonomy" id="100787"/>
    <lineage>
        <taxon>Eukaryota</taxon>
        <taxon>Fungi</taxon>
        <taxon>Dikarya</taxon>
        <taxon>Ascomycota</taxon>
        <taxon>Pezizomycotina</taxon>
        <taxon>Sordariomycetes</taxon>
        <taxon>Hypocreomycetidae</taxon>
        <taxon>Glomerellales</taxon>
        <taxon>Plectosphaerellaceae</taxon>
        <taxon>Verticillium</taxon>
    </lineage>
</organism>
<gene>
    <name evidence="2" type="ORF">HYQ45_013041</name>
</gene>
<name>A0A8I3AN94_VERLO</name>
<protein>
    <submittedName>
        <fullName evidence="2">Uncharacterized protein</fullName>
    </submittedName>
</protein>
<dbReference type="AlphaFoldDB" id="A0A8I3AN94"/>
<accession>A0A8I3AN94</accession>
<evidence type="ECO:0000256" key="1">
    <source>
        <dbReference type="SAM" id="MobiDB-lite"/>
    </source>
</evidence>
<feature type="region of interest" description="Disordered" evidence="1">
    <location>
        <begin position="165"/>
        <end position="188"/>
    </location>
</feature>
<reference evidence="2" key="1">
    <citation type="journal article" date="2021" name="Mol. Plant Pathol.">
        <title>A 20-kb lineage-specific genomic region tames virulence in pathogenic amphidiploid Verticillium longisporum.</title>
        <authorList>
            <person name="Harting R."/>
            <person name="Starke J."/>
            <person name="Kusch H."/>
            <person name="Poggeler S."/>
            <person name="Maurus I."/>
            <person name="Schluter R."/>
            <person name="Landesfeind M."/>
            <person name="Bulla I."/>
            <person name="Nowrousian M."/>
            <person name="de Jonge R."/>
            <person name="Stahlhut G."/>
            <person name="Hoff K.J."/>
            <person name="Asshauer K.P."/>
            <person name="Thurmer A."/>
            <person name="Stanke M."/>
            <person name="Daniel R."/>
            <person name="Morgenstern B."/>
            <person name="Thomma B.P.H.J."/>
            <person name="Kronstad J.W."/>
            <person name="Braus-Stromeyer S.A."/>
            <person name="Braus G.H."/>
        </authorList>
    </citation>
    <scope>NUCLEOTIDE SEQUENCE</scope>
    <source>
        <strain evidence="2">Vl32</strain>
    </source>
</reference>
<sequence>MRNPNMNQTYCTHLIVLTKDQRPWTFENTVGGSVLAEFGRQAAASDGSQTITSLFRQISHGAAGEKPPLVLLMDELAGDGYDDVEEGDFYDEAEAEYEVQLRHLASVIKGLDSLVPRFKTSAHYERLARKARSERHIPSIKTQLLDVRRRSLLRERRLAAIQDKGLAPEALESPESSDSDDFEDSHASGMTAGVYRVIVDPADRIQ</sequence>
<comment type="caution">
    <text evidence="2">The sequence shown here is derived from an EMBL/GenBank/DDBJ whole genome shotgun (WGS) entry which is preliminary data.</text>
</comment>
<proteinExistence type="predicted"/>